<dbReference type="OrthoDB" id="673128at2"/>
<protein>
    <recommendedName>
        <fullName evidence="2">Response regulatory domain-containing protein</fullName>
    </recommendedName>
</protein>
<dbReference type="InterPro" id="IPR011006">
    <property type="entry name" value="CheY-like_superfamily"/>
</dbReference>
<evidence type="ECO:0000256" key="1">
    <source>
        <dbReference type="PROSITE-ProRule" id="PRU00169"/>
    </source>
</evidence>
<dbReference type="RefSeq" id="WP_105001968.1">
    <property type="nucleotide sequence ID" value="NZ_MQVX01000001.1"/>
</dbReference>
<comment type="caution">
    <text evidence="3">The sequence shown here is derived from an EMBL/GenBank/DDBJ whole genome shotgun (WGS) entry which is preliminary data.</text>
</comment>
<dbReference type="GO" id="GO:0000160">
    <property type="term" value="P:phosphorelay signal transduction system"/>
    <property type="evidence" value="ECO:0007669"/>
    <property type="project" value="InterPro"/>
</dbReference>
<dbReference type="SUPFAM" id="SSF52172">
    <property type="entry name" value="CheY-like"/>
    <property type="match status" value="1"/>
</dbReference>
<dbReference type="Proteomes" id="UP000239366">
    <property type="component" value="Unassembled WGS sequence"/>
</dbReference>
<proteinExistence type="predicted"/>
<sequence>MSNTTHYFNRVAIIDDDFIFRNVFEMLLNAENFSEKILHFDHSALALDFFKTNPPAEEIPELLFLDINMPVLDGWQFLEEYLELSPSPRVPVVMMSSSIDQQDLEKAKSYQDQLLAYIPKPPTESDLQTIVALFRKGETA</sequence>
<evidence type="ECO:0000259" key="2">
    <source>
        <dbReference type="PROSITE" id="PS50110"/>
    </source>
</evidence>
<dbReference type="AlphaFoldDB" id="A0A2S7T8N4"/>
<keyword evidence="1" id="KW-0597">Phosphoprotein</keyword>
<accession>A0A2S7T8N4</accession>
<keyword evidence="4" id="KW-1185">Reference proteome</keyword>
<evidence type="ECO:0000313" key="3">
    <source>
        <dbReference type="EMBL" id="PQJ16293.1"/>
    </source>
</evidence>
<gene>
    <name evidence="3" type="ORF">BST99_11700</name>
</gene>
<dbReference type="Gene3D" id="3.40.50.2300">
    <property type="match status" value="1"/>
</dbReference>
<feature type="modified residue" description="4-aspartylphosphate" evidence="1">
    <location>
        <position position="66"/>
    </location>
</feature>
<dbReference type="PANTHER" id="PTHR44520">
    <property type="entry name" value="RESPONSE REGULATOR RCP1-RELATED"/>
    <property type="match status" value="1"/>
</dbReference>
<feature type="domain" description="Response regulatory" evidence="2">
    <location>
        <begin position="10"/>
        <end position="135"/>
    </location>
</feature>
<name>A0A2S7T8N4_9FLAO</name>
<dbReference type="CDD" id="cd00156">
    <property type="entry name" value="REC"/>
    <property type="match status" value="1"/>
</dbReference>
<dbReference type="InterPro" id="IPR001789">
    <property type="entry name" value="Sig_transdc_resp-reg_receiver"/>
</dbReference>
<dbReference type="PROSITE" id="PS50110">
    <property type="entry name" value="RESPONSE_REGULATORY"/>
    <property type="match status" value="1"/>
</dbReference>
<dbReference type="EMBL" id="MQVX01000001">
    <property type="protein sequence ID" value="PQJ16293.1"/>
    <property type="molecule type" value="Genomic_DNA"/>
</dbReference>
<dbReference type="Pfam" id="PF00072">
    <property type="entry name" value="Response_reg"/>
    <property type="match status" value="1"/>
</dbReference>
<reference evidence="4" key="1">
    <citation type="submission" date="2016-11" db="EMBL/GenBank/DDBJ databases">
        <title>Trade-off between light-utilization and light-protection in marine flavobacteria.</title>
        <authorList>
            <person name="Kumagai Y."/>
            <person name="Yoshizawa S."/>
            <person name="Kogure K."/>
        </authorList>
    </citation>
    <scope>NUCLEOTIDE SEQUENCE [LARGE SCALE GENOMIC DNA]</scope>
    <source>
        <strain evidence="4">SG-18</strain>
    </source>
</reference>
<dbReference type="PANTHER" id="PTHR44520:SF2">
    <property type="entry name" value="RESPONSE REGULATOR RCP1"/>
    <property type="match status" value="1"/>
</dbReference>
<organism evidence="3 4">
    <name type="scientific">Aureicoccus marinus</name>
    <dbReference type="NCBI Taxonomy" id="754435"/>
    <lineage>
        <taxon>Bacteria</taxon>
        <taxon>Pseudomonadati</taxon>
        <taxon>Bacteroidota</taxon>
        <taxon>Flavobacteriia</taxon>
        <taxon>Flavobacteriales</taxon>
        <taxon>Flavobacteriaceae</taxon>
        <taxon>Aureicoccus</taxon>
    </lineage>
</organism>
<evidence type="ECO:0000313" key="4">
    <source>
        <dbReference type="Proteomes" id="UP000239366"/>
    </source>
</evidence>
<dbReference type="InterPro" id="IPR052893">
    <property type="entry name" value="TCS_response_regulator"/>
</dbReference>
<dbReference type="SMART" id="SM00448">
    <property type="entry name" value="REC"/>
    <property type="match status" value="1"/>
</dbReference>